<dbReference type="InterPro" id="IPR045677">
    <property type="entry name" value="DUF6197"/>
</dbReference>
<dbReference type="Pfam" id="PF19698">
    <property type="entry name" value="DUF6197"/>
    <property type="match status" value="1"/>
</dbReference>
<accession>A0ABU2JZY6</accession>
<reference evidence="2" key="1">
    <citation type="submission" date="2023-07" db="EMBL/GenBank/DDBJ databases">
        <title>30 novel species of actinomycetes from the DSMZ collection.</title>
        <authorList>
            <person name="Nouioui I."/>
        </authorList>
    </citation>
    <scope>NUCLEOTIDE SEQUENCE [LARGE SCALE GENOMIC DNA]</scope>
    <source>
        <strain evidence="2">DSM 44915</strain>
    </source>
</reference>
<keyword evidence="2" id="KW-1185">Reference proteome</keyword>
<comment type="caution">
    <text evidence="1">The sequence shown here is derived from an EMBL/GenBank/DDBJ whole genome shotgun (WGS) entry which is preliminary data.</text>
</comment>
<evidence type="ECO:0000313" key="1">
    <source>
        <dbReference type="EMBL" id="MDT0270565.1"/>
    </source>
</evidence>
<evidence type="ECO:0000313" key="2">
    <source>
        <dbReference type="Proteomes" id="UP001183410"/>
    </source>
</evidence>
<proteinExistence type="predicted"/>
<sequence length="172" mass="19196">MPAQLLDIRISQRDLDQLHAEIEQYLSAHAPVAPPSGSRVDDLIRQAGIVTGPAPRPAGRIARAIRRHRATARQVSVAEHLEVTLRIMQIYGWAQNTTWDARRRCCIVGAQTLAVHLGYGDRQTAGHAGDLLNRHLNGAATYVQWQNNRWRTFDQVQDLLRAAANTAQREGI</sequence>
<organism evidence="1 2">
    <name type="scientific">Streptomyces chisholmiae</name>
    <dbReference type="NCBI Taxonomy" id="3075540"/>
    <lineage>
        <taxon>Bacteria</taxon>
        <taxon>Bacillati</taxon>
        <taxon>Actinomycetota</taxon>
        <taxon>Actinomycetes</taxon>
        <taxon>Kitasatosporales</taxon>
        <taxon>Streptomycetaceae</taxon>
        <taxon>Streptomyces</taxon>
    </lineage>
</organism>
<dbReference type="Proteomes" id="UP001183410">
    <property type="component" value="Unassembled WGS sequence"/>
</dbReference>
<protein>
    <submittedName>
        <fullName evidence="1">Uncharacterized protein</fullName>
    </submittedName>
</protein>
<name>A0ABU2JZY6_9ACTN</name>
<dbReference type="EMBL" id="JAVREO010000029">
    <property type="protein sequence ID" value="MDT0270565.1"/>
    <property type="molecule type" value="Genomic_DNA"/>
</dbReference>
<gene>
    <name evidence="1" type="ORF">RM844_30260</name>
</gene>
<dbReference type="RefSeq" id="WP_311670630.1">
    <property type="nucleotide sequence ID" value="NZ_JAVREO010000029.1"/>
</dbReference>